<evidence type="ECO:0000259" key="4">
    <source>
        <dbReference type="SMART" id="SM00306"/>
    </source>
</evidence>
<dbReference type="InterPro" id="IPR001657">
    <property type="entry name" value="Hedgehog"/>
</dbReference>
<dbReference type="InParanoid" id="A0A2V0NXP6"/>
<dbReference type="InterPro" id="IPR001767">
    <property type="entry name" value="Hedgehog_Hint"/>
</dbReference>
<dbReference type="PROSITE" id="PS51318">
    <property type="entry name" value="TAT"/>
    <property type="match status" value="1"/>
</dbReference>
<sequence>MPAPRARRGAAAGLALAALLAAAALPAALAAPSCGARVRAAMDACHRDMMAIVDAVQAGGPAPSASSLAPSEACCGAATGFFAPEFMEACGCSDEVASYAAMAPPAALEALRALTEEKCGAPAAPLPECAVRRRLLQTANGPAAYAPVGGSGSYCVNPGKCLRPVCRSKYSTEEAYQKAYARLAKKCNTKQNNGFCISFASQNLTESEVKALYPDLFYVPQLFPGTTGLATCANVNGTVDVVQGTPNPKNASEICSTCCQVLGTVIPYVVQGERSSGWDTSRIYPNKNKCSKRAESGCFPGSARVALASGKTKAMRHLAVGDSVLVARPDGSLAFEDVYFFDHELDGGAHSFRRIELDTGAALELTSGHFVPVGEALATARMTRARDVAAGMRVLVARPGGAAPEAATVAAVSEVTRAGVFAPVTASGTVVVNGVVASAYSDWILDGLFDFFGVPEKLPAAMHLVHAPLRLGYAALGPKALRALSPIISGIAQLDARQIAAGLGMQVSA</sequence>
<dbReference type="GO" id="GO:0016539">
    <property type="term" value="P:intein-mediated protein splicing"/>
    <property type="evidence" value="ECO:0007669"/>
    <property type="project" value="InterPro"/>
</dbReference>
<evidence type="ECO:0000256" key="2">
    <source>
        <dbReference type="ARBA" id="ARBA00022729"/>
    </source>
</evidence>
<dbReference type="EMBL" id="BDRX01000031">
    <property type="protein sequence ID" value="GBF92408.1"/>
    <property type="molecule type" value="Genomic_DNA"/>
</dbReference>
<comment type="caution">
    <text evidence="5">The sequence shown here is derived from an EMBL/GenBank/DDBJ whole genome shotgun (WGS) entry which is preliminary data.</text>
</comment>
<dbReference type="PANTHER" id="PTHR11889">
    <property type="entry name" value="HEDGEHOG"/>
    <property type="match status" value="1"/>
</dbReference>
<dbReference type="SMART" id="SM00306">
    <property type="entry name" value="HintN"/>
    <property type="match status" value="1"/>
</dbReference>
<organism evidence="5 6">
    <name type="scientific">Raphidocelis subcapitata</name>
    <dbReference type="NCBI Taxonomy" id="307507"/>
    <lineage>
        <taxon>Eukaryota</taxon>
        <taxon>Viridiplantae</taxon>
        <taxon>Chlorophyta</taxon>
        <taxon>core chlorophytes</taxon>
        <taxon>Chlorophyceae</taxon>
        <taxon>CS clade</taxon>
        <taxon>Sphaeropleales</taxon>
        <taxon>Selenastraceae</taxon>
        <taxon>Raphidocelis</taxon>
    </lineage>
</organism>
<dbReference type="Proteomes" id="UP000247498">
    <property type="component" value="Unassembled WGS sequence"/>
</dbReference>
<evidence type="ECO:0000256" key="1">
    <source>
        <dbReference type="ARBA" id="ARBA00022473"/>
    </source>
</evidence>
<dbReference type="PROSITE" id="PS50817">
    <property type="entry name" value="INTEIN_N_TER"/>
    <property type="match status" value="1"/>
</dbReference>
<accession>A0A2V0NXP6</accession>
<protein>
    <recommendedName>
        <fullName evidence="4">Hint domain-containing protein</fullName>
    </recommendedName>
</protein>
<evidence type="ECO:0000313" key="6">
    <source>
        <dbReference type="Proteomes" id="UP000247498"/>
    </source>
</evidence>
<name>A0A2V0NXP6_9CHLO</name>
<keyword evidence="1" id="KW-0217">Developmental protein</keyword>
<dbReference type="GO" id="GO:0007267">
    <property type="term" value="P:cell-cell signaling"/>
    <property type="evidence" value="ECO:0007669"/>
    <property type="project" value="InterPro"/>
</dbReference>
<feature type="chain" id="PRO_5015852931" description="Hint domain-containing protein" evidence="3">
    <location>
        <begin position="31"/>
        <end position="509"/>
    </location>
</feature>
<dbReference type="PANTHER" id="PTHR11889:SF31">
    <property type="entry name" value="PROTEIN HEDGEHOG"/>
    <property type="match status" value="1"/>
</dbReference>
<dbReference type="CDD" id="cd00081">
    <property type="entry name" value="Hint"/>
    <property type="match status" value="1"/>
</dbReference>
<proteinExistence type="predicted"/>
<dbReference type="OrthoDB" id="411926at2759"/>
<dbReference type="InterPro" id="IPR003587">
    <property type="entry name" value="Hint_dom_N"/>
</dbReference>
<dbReference type="InterPro" id="IPR036844">
    <property type="entry name" value="Hint_dom_sf"/>
</dbReference>
<dbReference type="InterPro" id="IPR006141">
    <property type="entry name" value="Intein_N"/>
</dbReference>
<dbReference type="InterPro" id="IPR006311">
    <property type="entry name" value="TAT_signal"/>
</dbReference>
<keyword evidence="6" id="KW-1185">Reference proteome</keyword>
<gene>
    <name evidence="5" type="ORF">Rsub_05610</name>
</gene>
<dbReference type="STRING" id="307507.A0A2V0NXP6"/>
<keyword evidence="2 3" id="KW-0732">Signal</keyword>
<feature type="domain" description="Hint" evidence="4">
    <location>
        <begin position="296"/>
        <end position="398"/>
    </location>
</feature>
<dbReference type="Pfam" id="PF01079">
    <property type="entry name" value="Hint"/>
    <property type="match status" value="1"/>
</dbReference>
<reference evidence="5 6" key="1">
    <citation type="journal article" date="2018" name="Sci. Rep.">
        <title>Raphidocelis subcapitata (=Pseudokirchneriella subcapitata) provides an insight into genome evolution and environmental adaptations in the Sphaeropleales.</title>
        <authorList>
            <person name="Suzuki S."/>
            <person name="Yamaguchi H."/>
            <person name="Nakajima N."/>
            <person name="Kawachi M."/>
        </authorList>
    </citation>
    <scope>NUCLEOTIDE SEQUENCE [LARGE SCALE GENOMIC DNA]</scope>
    <source>
        <strain evidence="5 6">NIES-35</strain>
    </source>
</reference>
<feature type="signal peptide" evidence="3">
    <location>
        <begin position="1"/>
        <end position="30"/>
    </location>
</feature>
<dbReference type="PRINTS" id="PR00632">
    <property type="entry name" value="SONICHHOG"/>
</dbReference>
<evidence type="ECO:0000313" key="5">
    <source>
        <dbReference type="EMBL" id="GBF92408.1"/>
    </source>
</evidence>
<evidence type="ECO:0000256" key="3">
    <source>
        <dbReference type="SAM" id="SignalP"/>
    </source>
</evidence>
<dbReference type="GO" id="GO:0048731">
    <property type="term" value="P:system development"/>
    <property type="evidence" value="ECO:0007669"/>
    <property type="project" value="UniProtKB-ARBA"/>
</dbReference>
<dbReference type="SUPFAM" id="SSF51294">
    <property type="entry name" value="Hedgehog/intein (Hint) domain"/>
    <property type="match status" value="1"/>
</dbReference>
<dbReference type="InterPro" id="IPR050387">
    <property type="entry name" value="Hedgehog_Signaling"/>
</dbReference>
<dbReference type="Gene3D" id="2.170.16.10">
    <property type="entry name" value="Hedgehog/Intein (Hint) domain"/>
    <property type="match status" value="1"/>
</dbReference>
<dbReference type="GO" id="GO:0016540">
    <property type="term" value="P:protein autoprocessing"/>
    <property type="evidence" value="ECO:0007669"/>
    <property type="project" value="InterPro"/>
</dbReference>
<dbReference type="AlphaFoldDB" id="A0A2V0NXP6"/>